<evidence type="ECO:0000256" key="4">
    <source>
        <dbReference type="ARBA" id="ARBA00022679"/>
    </source>
</evidence>
<dbReference type="SMART" id="SM00220">
    <property type="entry name" value="S_TKc"/>
    <property type="match status" value="1"/>
</dbReference>
<evidence type="ECO:0000256" key="2">
    <source>
        <dbReference type="ARBA" id="ARBA00012513"/>
    </source>
</evidence>
<dbReference type="CDD" id="cd08215">
    <property type="entry name" value="STKc_Nek"/>
    <property type="match status" value="1"/>
</dbReference>
<comment type="similarity">
    <text evidence="1">Belongs to the protein kinase superfamily. NEK Ser/Thr protein kinase family. NIMA subfamily.</text>
</comment>
<protein>
    <recommendedName>
        <fullName evidence="2">non-specific serine/threonine protein kinase</fullName>
        <ecNumber evidence="2">2.7.11.1</ecNumber>
    </recommendedName>
</protein>
<evidence type="ECO:0000256" key="7">
    <source>
        <dbReference type="ARBA" id="ARBA00022840"/>
    </source>
</evidence>
<evidence type="ECO:0000313" key="12">
    <source>
        <dbReference type="EMBL" id="KAK3277926.1"/>
    </source>
</evidence>
<evidence type="ECO:0000256" key="6">
    <source>
        <dbReference type="ARBA" id="ARBA00022777"/>
    </source>
</evidence>
<comment type="caution">
    <text evidence="12">The sequence shown here is derived from an EMBL/GenBank/DDBJ whole genome shotgun (WGS) entry which is preliminary data.</text>
</comment>
<name>A0AAE0GI63_9CHLO</name>
<dbReference type="Gene3D" id="3.30.200.20">
    <property type="entry name" value="Phosphorylase Kinase, domain 1"/>
    <property type="match status" value="1"/>
</dbReference>
<evidence type="ECO:0000256" key="8">
    <source>
        <dbReference type="ARBA" id="ARBA00047899"/>
    </source>
</evidence>
<dbReference type="EMBL" id="LGRX02005758">
    <property type="protein sequence ID" value="KAK3277926.1"/>
    <property type="molecule type" value="Genomic_DNA"/>
</dbReference>
<feature type="binding site" evidence="10">
    <location>
        <position position="41"/>
    </location>
    <ligand>
        <name>ATP</name>
        <dbReference type="ChEBI" id="CHEBI:30616"/>
    </ligand>
</feature>
<dbReference type="PANTHER" id="PTHR44899:SF3">
    <property type="entry name" value="SERINE_THREONINE-PROTEIN KINASE NEK1"/>
    <property type="match status" value="1"/>
</dbReference>
<dbReference type="GO" id="GO:0005524">
    <property type="term" value="F:ATP binding"/>
    <property type="evidence" value="ECO:0007669"/>
    <property type="project" value="UniProtKB-UniRule"/>
</dbReference>
<sequence>MLVENMSIEEDYIPGEIVGEGAFGKVRTARRKCDDTLVVIKEVSMANMSSKEKEDALTEVKILEDLDHTNIIQYHDCRIDGNTLCIVMEYAEEGELHTLIKSKGEKEEYFPESQILAWFVQLCLALGHVHSRKILHRDLKSQNIFRTKNNILKLGDFGIAKVLTSETQMASTAIGTPYYLSPEICEDKPYGSPHCRPPGTQEGTKSDIWALGCVLYELCSLKRAFDGASLPALVLKILRGKYPPLPGHYSKELRDLVCSLLQRCVPSICQHAHNHHSSGGFEALEGGRGGTRVAPPLVVHARRGA</sequence>
<comment type="catalytic activity">
    <reaction evidence="9">
        <text>L-seryl-[protein] + ATP = O-phospho-L-seryl-[protein] + ADP + H(+)</text>
        <dbReference type="Rhea" id="RHEA:17989"/>
        <dbReference type="Rhea" id="RHEA-COMP:9863"/>
        <dbReference type="Rhea" id="RHEA-COMP:11604"/>
        <dbReference type="ChEBI" id="CHEBI:15378"/>
        <dbReference type="ChEBI" id="CHEBI:29999"/>
        <dbReference type="ChEBI" id="CHEBI:30616"/>
        <dbReference type="ChEBI" id="CHEBI:83421"/>
        <dbReference type="ChEBI" id="CHEBI:456216"/>
        <dbReference type="EC" id="2.7.11.1"/>
    </reaction>
</comment>
<dbReference type="Proteomes" id="UP001190700">
    <property type="component" value="Unassembled WGS sequence"/>
</dbReference>
<dbReference type="AlphaFoldDB" id="A0AAE0GI63"/>
<accession>A0AAE0GI63</accession>
<evidence type="ECO:0000256" key="5">
    <source>
        <dbReference type="ARBA" id="ARBA00022741"/>
    </source>
</evidence>
<dbReference type="GO" id="GO:0004674">
    <property type="term" value="F:protein serine/threonine kinase activity"/>
    <property type="evidence" value="ECO:0007669"/>
    <property type="project" value="UniProtKB-KW"/>
</dbReference>
<dbReference type="InterPro" id="IPR011009">
    <property type="entry name" value="Kinase-like_dom_sf"/>
</dbReference>
<dbReference type="PROSITE" id="PS50011">
    <property type="entry name" value="PROTEIN_KINASE_DOM"/>
    <property type="match status" value="1"/>
</dbReference>
<evidence type="ECO:0000256" key="9">
    <source>
        <dbReference type="ARBA" id="ARBA00048679"/>
    </source>
</evidence>
<proteinExistence type="inferred from homology"/>
<dbReference type="FunFam" id="3.30.200.20:FF:000097">
    <property type="entry name" value="Probable serine/threonine-protein kinase nek1"/>
    <property type="match status" value="1"/>
</dbReference>
<dbReference type="SUPFAM" id="SSF56112">
    <property type="entry name" value="Protein kinase-like (PK-like)"/>
    <property type="match status" value="1"/>
</dbReference>
<keyword evidence="3" id="KW-0723">Serine/threonine-protein kinase</keyword>
<dbReference type="InterPro" id="IPR017441">
    <property type="entry name" value="Protein_kinase_ATP_BS"/>
</dbReference>
<evidence type="ECO:0000256" key="3">
    <source>
        <dbReference type="ARBA" id="ARBA00022527"/>
    </source>
</evidence>
<comment type="catalytic activity">
    <reaction evidence="8">
        <text>L-threonyl-[protein] + ATP = O-phospho-L-threonyl-[protein] + ADP + H(+)</text>
        <dbReference type="Rhea" id="RHEA:46608"/>
        <dbReference type="Rhea" id="RHEA-COMP:11060"/>
        <dbReference type="Rhea" id="RHEA-COMP:11605"/>
        <dbReference type="ChEBI" id="CHEBI:15378"/>
        <dbReference type="ChEBI" id="CHEBI:30013"/>
        <dbReference type="ChEBI" id="CHEBI:30616"/>
        <dbReference type="ChEBI" id="CHEBI:61977"/>
        <dbReference type="ChEBI" id="CHEBI:456216"/>
        <dbReference type="EC" id="2.7.11.1"/>
    </reaction>
</comment>
<feature type="domain" description="Protein kinase" evidence="11">
    <location>
        <begin position="12"/>
        <end position="305"/>
    </location>
</feature>
<keyword evidence="7 10" id="KW-0067">ATP-binding</keyword>
<keyword evidence="5 10" id="KW-0547">Nucleotide-binding</keyword>
<gene>
    <name evidence="12" type="ORF">CYMTET_14101</name>
</gene>
<dbReference type="Pfam" id="PF00069">
    <property type="entry name" value="Pkinase"/>
    <property type="match status" value="1"/>
</dbReference>
<keyword evidence="13" id="KW-1185">Reference proteome</keyword>
<dbReference type="InterPro" id="IPR051131">
    <property type="entry name" value="NEK_Ser/Thr_kinase_NIMA"/>
</dbReference>
<organism evidence="12 13">
    <name type="scientific">Cymbomonas tetramitiformis</name>
    <dbReference type="NCBI Taxonomy" id="36881"/>
    <lineage>
        <taxon>Eukaryota</taxon>
        <taxon>Viridiplantae</taxon>
        <taxon>Chlorophyta</taxon>
        <taxon>Pyramimonadophyceae</taxon>
        <taxon>Pyramimonadales</taxon>
        <taxon>Pyramimonadaceae</taxon>
        <taxon>Cymbomonas</taxon>
    </lineage>
</organism>
<reference evidence="12 13" key="1">
    <citation type="journal article" date="2015" name="Genome Biol. Evol.">
        <title>Comparative Genomics of a Bacterivorous Green Alga Reveals Evolutionary Causalities and Consequences of Phago-Mixotrophic Mode of Nutrition.</title>
        <authorList>
            <person name="Burns J.A."/>
            <person name="Paasch A."/>
            <person name="Narechania A."/>
            <person name="Kim E."/>
        </authorList>
    </citation>
    <scope>NUCLEOTIDE SEQUENCE [LARGE SCALE GENOMIC DNA]</scope>
    <source>
        <strain evidence="12 13">PLY_AMNH</strain>
    </source>
</reference>
<dbReference type="PROSITE" id="PS00107">
    <property type="entry name" value="PROTEIN_KINASE_ATP"/>
    <property type="match status" value="1"/>
</dbReference>
<evidence type="ECO:0000313" key="13">
    <source>
        <dbReference type="Proteomes" id="UP001190700"/>
    </source>
</evidence>
<dbReference type="PIRSF" id="PIRSF000654">
    <property type="entry name" value="Integrin-linked_kinase"/>
    <property type="match status" value="1"/>
</dbReference>
<evidence type="ECO:0000259" key="11">
    <source>
        <dbReference type="PROSITE" id="PS50011"/>
    </source>
</evidence>
<evidence type="ECO:0000256" key="1">
    <source>
        <dbReference type="ARBA" id="ARBA00010886"/>
    </source>
</evidence>
<dbReference type="PANTHER" id="PTHR44899">
    <property type="entry name" value="CAMK FAMILY PROTEIN KINASE"/>
    <property type="match status" value="1"/>
</dbReference>
<keyword evidence="4" id="KW-0808">Transferase</keyword>
<evidence type="ECO:0000256" key="10">
    <source>
        <dbReference type="PROSITE-ProRule" id="PRU10141"/>
    </source>
</evidence>
<keyword evidence="6" id="KW-0418">Kinase</keyword>
<dbReference type="EC" id="2.7.11.1" evidence="2"/>
<dbReference type="Gene3D" id="1.10.510.10">
    <property type="entry name" value="Transferase(Phosphotransferase) domain 1"/>
    <property type="match status" value="1"/>
</dbReference>
<dbReference type="InterPro" id="IPR000719">
    <property type="entry name" value="Prot_kinase_dom"/>
</dbReference>